<keyword evidence="2" id="KW-1185">Reference proteome</keyword>
<organism evidence="1 2">
    <name type="scientific">Frankia casuarinae (strain DSM 45818 / CECT 9043 / HFP020203 / CcI3)</name>
    <dbReference type="NCBI Taxonomy" id="106370"/>
    <lineage>
        <taxon>Bacteria</taxon>
        <taxon>Bacillati</taxon>
        <taxon>Actinomycetota</taxon>
        <taxon>Actinomycetes</taxon>
        <taxon>Frankiales</taxon>
        <taxon>Frankiaceae</taxon>
        <taxon>Frankia</taxon>
    </lineage>
</organism>
<evidence type="ECO:0000313" key="1">
    <source>
        <dbReference type="EMBL" id="ABD13467.1"/>
    </source>
</evidence>
<dbReference type="HOGENOM" id="CLU_133846_0_0_11"/>
<name>Q2J5H5_FRACC</name>
<gene>
    <name evidence="1" type="ordered locus">Francci3_4119</name>
</gene>
<dbReference type="KEGG" id="fra:Francci3_4119"/>
<accession>Q2J5H5</accession>
<dbReference type="EMBL" id="CP000249">
    <property type="protein sequence ID" value="ABD13467.1"/>
    <property type="molecule type" value="Genomic_DNA"/>
</dbReference>
<evidence type="ECO:0000313" key="2">
    <source>
        <dbReference type="Proteomes" id="UP000001937"/>
    </source>
</evidence>
<dbReference type="Proteomes" id="UP000001937">
    <property type="component" value="Chromosome"/>
</dbReference>
<reference evidence="1 2" key="1">
    <citation type="journal article" date="2007" name="Genome Res.">
        <title>Genome characteristics of facultatively symbiotic Frankia sp. strains reflect host range and host plant biogeography.</title>
        <authorList>
            <person name="Normand P."/>
            <person name="Lapierre P."/>
            <person name="Tisa L.S."/>
            <person name="Gogarten J.P."/>
            <person name="Alloisio N."/>
            <person name="Bagnarol E."/>
            <person name="Bassi C.A."/>
            <person name="Berry A.M."/>
            <person name="Bickhart D.M."/>
            <person name="Choisne N."/>
            <person name="Couloux A."/>
            <person name="Cournoyer B."/>
            <person name="Cruveiller S."/>
            <person name="Daubin V."/>
            <person name="Demange N."/>
            <person name="Francino M.P."/>
            <person name="Goltsman E."/>
            <person name="Huang Y."/>
            <person name="Kopp O.R."/>
            <person name="Labarre L."/>
            <person name="Lapidus A."/>
            <person name="Lavire C."/>
            <person name="Marechal J."/>
            <person name="Martinez M."/>
            <person name="Mastronunzio J.E."/>
            <person name="Mullin B.C."/>
            <person name="Niemann J."/>
            <person name="Pujic P."/>
            <person name="Rawnsley T."/>
            <person name="Rouy Z."/>
            <person name="Schenowitz C."/>
            <person name="Sellstedt A."/>
            <person name="Tavares F."/>
            <person name="Tomkins J.P."/>
            <person name="Vallenet D."/>
            <person name="Valverde C."/>
            <person name="Wall L.G."/>
            <person name="Wang Y."/>
            <person name="Medigue C."/>
            <person name="Benson D.R."/>
        </authorList>
    </citation>
    <scope>NUCLEOTIDE SEQUENCE [LARGE SCALE GENOMIC DNA]</scope>
    <source>
        <strain evidence="2">DSM 45818 / CECT 9043 / CcI3</strain>
    </source>
</reference>
<dbReference type="eggNOG" id="ENOG50336W9">
    <property type="taxonomic scope" value="Bacteria"/>
</dbReference>
<dbReference type="Pfam" id="PF19371">
    <property type="entry name" value="DUF5946"/>
    <property type="match status" value="1"/>
</dbReference>
<protein>
    <submittedName>
        <fullName evidence="1">Uncharacterized protein</fullName>
    </submittedName>
</protein>
<dbReference type="InterPro" id="IPR045990">
    <property type="entry name" value="DUF5946"/>
</dbReference>
<dbReference type="AlphaFoldDB" id="Q2J5H5"/>
<dbReference type="RefSeq" id="WP_011438483.1">
    <property type="nucleotide sequence ID" value="NC_007777.1"/>
</dbReference>
<sequence>MPTVVCVGCGAEVSDVSGPVHAYMCSSPGCWQLYGEVTAQNLAQAELRLALDCYAAQHPGGAEHELRQRQSVAVHLTSLCLHIEERLPAAQLMTRLNRMSRTVLPLLGASAWPYLPPPERMGDMTVADVRSVAPEQRAACLGDWAEAVWRSWSAQHETVRGWARLALKGR</sequence>
<proteinExistence type="predicted"/>